<dbReference type="PANTHER" id="PTHR46268">
    <property type="entry name" value="STRESS RESPONSE PROTEIN NHAX"/>
    <property type="match status" value="1"/>
</dbReference>
<dbReference type="Pfam" id="PF00582">
    <property type="entry name" value="Usp"/>
    <property type="match status" value="2"/>
</dbReference>
<reference evidence="3 4" key="1">
    <citation type="submission" date="2019-03" db="EMBL/GenBank/DDBJ databases">
        <title>Sequencing the genomes of 1000 actinobacteria strains.</title>
        <authorList>
            <person name="Klenk H.-P."/>
        </authorList>
    </citation>
    <scope>NUCLEOTIDE SEQUENCE [LARGE SCALE GENOMIC DNA]</scope>
    <source>
        <strain evidence="3 4">DSM 18936</strain>
    </source>
</reference>
<name>A0A4R7I2A7_9ACTN</name>
<gene>
    <name evidence="3" type="ORF">BDK89_3272</name>
</gene>
<dbReference type="PRINTS" id="PR01438">
    <property type="entry name" value="UNVRSLSTRESS"/>
</dbReference>
<dbReference type="InterPro" id="IPR014729">
    <property type="entry name" value="Rossmann-like_a/b/a_fold"/>
</dbReference>
<protein>
    <submittedName>
        <fullName evidence="3">Nucleotide-binding universal stress UspA family protein</fullName>
    </submittedName>
</protein>
<accession>A0A4R7I2A7</accession>
<feature type="domain" description="UspA" evidence="2">
    <location>
        <begin position="152"/>
        <end position="294"/>
    </location>
</feature>
<dbReference type="AlphaFoldDB" id="A0A4R7I2A7"/>
<dbReference type="SUPFAM" id="SSF52402">
    <property type="entry name" value="Adenine nucleotide alpha hydrolases-like"/>
    <property type="match status" value="2"/>
</dbReference>
<feature type="domain" description="UspA" evidence="2">
    <location>
        <begin position="13"/>
        <end position="143"/>
    </location>
</feature>
<dbReference type="Gene3D" id="3.40.50.620">
    <property type="entry name" value="HUPs"/>
    <property type="match status" value="2"/>
</dbReference>
<proteinExistence type="inferred from homology"/>
<evidence type="ECO:0000313" key="3">
    <source>
        <dbReference type="EMBL" id="TDT17661.1"/>
    </source>
</evidence>
<organism evidence="3 4">
    <name type="scientific">Ilumatobacter fluminis</name>
    <dbReference type="NCBI Taxonomy" id="467091"/>
    <lineage>
        <taxon>Bacteria</taxon>
        <taxon>Bacillati</taxon>
        <taxon>Actinomycetota</taxon>
        <taxon>Acidimicrobiia</taxon>
        <taxon>Acidimicrobiales</taxon>
        <taxon>Ilumatobacteraceae</taxon>
        <taxon>Ilumatobacter</taxon>
    </lineage>
</organism>
<keyword evidence="4" id="KW-1185">Reference proteome</keyword>
<dbReference type="InterPro" id="IPR006015">
    <property type="entry name" value="Universal_stress_UspA"/>
</dbReference>
<comment type="similarity">
    <text evidence="1">Belongs to the universal stress protein A family.</text>
</comment>
<comment type="caution">
    <text evidence="3">The sequence shown here is derived from an EMBL/GenBank/DDBJ whole genome shotgun (WGS) entry which is preliminary data.</text>
</comment>
<sequence length="294" mass="30830">MAETPVIVEAPVIVVGVDSSAESDTAIEWARAVAPSDARIVLVHAWELPIVTGYDVVIPLDPAEIEASANAGLQAVVDELDDDRIETELVQGHAGKGLIGVADERDASMIVVGHRGKGRMSMMLGSTANYVVHHSERPVIVIRGDHVAPPARIVVGVDDHDIDDEHVENESVRAVRWAYDLPGARHVEVVHAWFLPALAVGMFTPAVAELDQMDAAANAVVERIVEVVGPPPDGVTATGAAVRGTPGFALIEASRDADLVVVGSRGRGGFAELLLGSTSAEVAAHSHAPVAVIR</sequence>
<dbReference type="EMBL" id="SOAU01000001">
    <property type="protein sequence ID" value="TDT17661.1"/>
    <property type="molecule type" value="Genomic_DNA"/>
</dbReference>
<dbReference type="InterPro" id="IPR006016">
    <property type="entry name" value="UspA"/>
</dbReference>
<dbReference type="PANTHER" id="PTHR46268:SF6">
    <property type="entry name" value="UNIVERSAL STRESS PROTEIN UP12"/>
    <property type="match status" value="1"/>
</dbReference>
<evidence type="ECO:0000256" key="1">
    <source>
        <dbReference type="ARBA" id="ARBA00008791"/>
    </source>
</evidence>
<dbReference type="RefSeq" id="WP_166657629.1">
    <property type="nucleotide sequence ID" value="NZ_SOAU01000001.1"/>
</dbReference>
<evidence type="ECO:0000259" key="2">
    <source>
        <dbReference type="Pfam" id="PF00582"/>
    </source>
</evidence>
<evidence type="ECO:0000313" key="4">
    <source>
        <dbReference type="Proteomes" id="UP000294558"/>
    </source>
</evidence>
<dbReference type="Proteomes" id="UP000294558">
    <property type="component" value="Unassembled WGS sequence"/>
</dbReference>
<dbReference type="CDD" id="cd23659">
    <property type="entry name" value="USP_At3g01520-like"/>
    <property type="match status" value="2"/>
</dbReference>